<dbReference type="InterPro" id="IPR049940">
    <property type="entry name" value="GluQ/Sye"/>
</dbReference>
<evidence type="ECO:0000256" key="1">
    <source>
        <dbReference type="ARBA" id="ARBA00007894"/>
    </source>
</evidence>
<reference evidence="10 11" key="1">
    <citation type="submission" date="2012-10" db="EMBL/GenBank/DDBJ databases">
        <authorList>
            <person name="Harkins D.M."/>
            <person name="Durkin A.S."/>
            <person name="Brinkac L.M."/>
            <person name="Selengut J.D."/>
            <person name="Sanka R."/>
            <person name="DePew J."/>
            <person name="Purushe J."/>
            <person name="Peacock S.J."/>
            <person name="Thaipadungpanit J."/>
            <person name="Wuthiekanun V.W."/>
            <person name="Day N.P."/>
            <person name="Vinetz J.M."/>
            <person name="Sutton G.G."/>
            <person name="Nelson W.C."/>
            <person name="Fouts D.E."/>
        </authorList>
    </citation>
    <scope>NUCLEOTIDE SEQUENCE [LARGE SCALE GENOMIC DNA]</scope>
    <source>
        <strain evidence="10 11">H1</strain>
    </source>
</reference>
<dbReference type="GO" id="GO:0006424">
    <property type="term" value="P:glutamyl-tRNA aminoacylation"/>
    <property type="evidence" value="ECO:0007669"/>
    <property type="project" value="UniProtKB-UniRule"/>
</dbReference>
<dbReference type="EC" id="6.1.1.17" evidence="7"/>
<dbReference type="HAMAP" id="MF_00022">
    <property type="entry name" value="Glu_tRNA_synth_type1"/>
    <property type="match status" value="1"/>
</dbReference>
<keyword evidence="6 7" id="KW-0030">Aminoacyl-tRNA synthetase</keyword>
<dbReference type="SUPFAM" id="SSF52374">
    <property type="entry name" value="Nucleotidylyl transferase"/>
    <property type="match status" value="1"/>
</dbReference>
<dbReference type="AlphaFoldDB" id="A0A0E2B5G3"/>
<feature type="short sequence motif" description="'KMSKS' region" evidence="7">
    <location>
        <begin position="253"/>
        <end position="257"/>
    </location>
</feature>
<keyword evidence="2 7" id="KW-0436">Ligase</keyword>
<feature type="short sequence motif" description="'HIGH' region" evidence="7">
    <location>
        <begin position="13"/>
        <end position="23"/>
    </location>
</feature>
<dbReference type="GO" id="GO:0005829">
    <property type="term" value="C:cytosol"/>
    <property type="evidence" value="ECO:0007669"/>
    <property type="project" value="TreeGrafter"/>
</dbReference>
<dbReference type="NCBIfam" id="TIGR00464">
    <property type="entry name" value="gltX_bact"/>
    <property type="match status" value="1"/>
</dbReference>
<dbReference type="InterPro" id="IPR001412">
    <property type="entry name" value="aa-tRNA-synth_I_CS"/>
</dbReference>
<comment type="caution">
    <text evidence="7">Lacks conserved residue(s) required for the propagation of feature annotation.</text>
</comment>
<dbReference type="EMBL" id="AHMY02000024">
    <property type="protein sequence ID" value="EKO16551.1"/>
    <property type="molecule type" value="Genomic_DNA"/>
</dbReference>
<dbReference type="Gene3D" id="3.40.50.620">
    <property type="entry name" value="HUPs"/>
    <property type="match status" value="1"/>
</dbReference>
<dbReference type="PRINTS" id="PR00987">
    <property type="entry name" value="TRNASYNTHGLU"/>
</dbReference>
<dbReference type="GO" id="GO:0005524">
    <property type="term" value="F:ATP binding"/>
    <property type="evidence" value="ECO:0007669"/>
    <property type="project" value="UniProtKB-UniRule"/>
</dbReference>
<keyword evidence="3 7" id="KW-0547">Nucleotide-binding</keyword>
<dbReference type="Pfam" id="PF19269">
    <property type="entry name" value="Anticodon_2"/>
    <property type="match status" value="1"/>
</dbReference>
<dbReference type="FunFam" id="3.40.50.620:FF:000045">
    <property type="entry name" value="Glutamate--tRNA ligase, mitochondrial"/>
    <property type="match status" value="1"/>
</dbReference>
<evidence type="ECO:0000256" key="4">
    <source>
        <dbReference type="ARBA" id="ARBA00022840"/>
    </source>
</evidence>
<evidence type="ECO:0000256" key="3">
    <source>
        <dbReference type="ARBA" id="ARBA00022741"/>
    </source>
</evidence>
<feature type="domain" description="Glutamyl/glutaminyl-tRNA synthetase class Ib catalytic" evidence="8">
    <location>
        <begin position="6"/>
        <end position="316"/>
    </location>
</feature>
<accession>A0A0E2B5G3</accession>
<evidence type="ECO:0000256" key="7">
    <source>
        <dbReference type="HAMAP-Rule" id="MF_00022"/>
    </source>
</evidence>
<dbReference type="InterPro" id="IPR045462">
    <property type="entry name" value="aa-tRNA-synth_I_cd-bd"/>
</dbReference>
<dbReference type="InterPro" id="IPR008925">
    <property type="entry name" value="aa_tRNA-synth_I_cd-bd_sf"/>
</dbReference>
<comment type="catalytic activity">
    <reaction evidence="7">
        <text>tRNA(Glu) + L-glutamate + ATP = L-glutamyl-tRNA(Glu) + AMP + diphosphate</text>
        <dbReference type="Rhea" id="RHEA:23540"/>
        <dbReference type="Rhea" id="RHEA-COMP:9663"/>
        <dbReference type="Rhea" id="RHEA-COMP:9680"/>
        <dbReference type="ChEBI" id="CHEBI:29985"/>
        <dbReference type="ChEBI" id="CHEBI:30616"/>
        <dbReference type="ChEBI" id="CHEBI:33019"/>
        <dbReference type="ChEBI" id="CHEBI:78442"/>
        <dbReference type="ChEBI" id="CHEBI:78520"/>
        <dbReference type="ChEBI" id="CHEBI:456215"/>
        <dbReference type="EC" id="6.1.1.17"/>
    </reaction>
</comment>
<dbReference type="InterPro" id="IPR033910">
    <property type="entry name" value="GluRS_core"/>
</dbReference>
<organism evidence="10 11">
    <name type="scientific">Leptospira kirschneri str. H1</name>
    <dbReference type="NCBI Taxonomy" id="1049966"/>
    <lineage>
        <taxon>Bacteria</taxon>
        <taxon>Pseudomonadati</taxon>
        <taxon>Spirochaetota</taxon>
        <taxon>Spirochaetia</taxon>
        <taxon>Leptospirales</taxon>
        <taxon>Leptospiraceae</taxon>
        <taxon>Leptospira</taxon>
    </lineage>
</organism>
<feature type="domain" description="Aminoacyl-tRNA synthetase class I anticodon-binding" evidence="9">
    <location>
        <begin position="365"/>
        <end position="510"/>
    </location>
</feature>
<comment type="function">
    <text evidence="7">Catalyzes the attachment of glutamate to tRNA(Glu) in a two-step reaction: glutamate is first activated by ATP to form Glu-AMP and then transferred to the acceptor end of tRNA(Glu).</text>
</comment>
<feature type="binding site" evidence="7">
    <location>
        <position position="256"/>
    </location>
    <ligand>
        <name>ATP</name>
        <dbReference type="ChEBI" id="CHEBI:30616"/>
    </ligand>
</feature>
<dbReference type="GO" id="GO:0000049">
    <property type="term" value="F:tRNA binding"/>
    <property type="evidence" value="ECO:0007669"/>
    <property type="project" value="InterPro"/>
</dbReference>
<dbReference type="RefSeq" id="WP_004764886.1">
    <property type="nucleotide sequence ID" value="NZ_AHMY02000024.1"/>
</dbReference>
<gene>
    <name evidence="7" type="primary">gltX</name>
    <name evidence="10" type="ORF">LEP1GSC081_1105</name>
</gene>
<dbReference type="Gene3D" id="1.10.10.350">
    <property type="match status" value="1"/>
</dbReference>
<proteinExistence type="inferred from homology"/>
<evidence type="ECO:0000256" key="6">
    <source>
        <dbReference type="ARBA" id="ARBA00023146"/>
    </source>
</evidence>
<comment type="similarity">
    <text evidence="1 7">Belongs to the class-I aminoacyl-tRNA synthetase family. Glutamate--tRNA ligase type 1 subfamily.</text>
</comment>
<keyword evidence="7" id="KW-0963">Cytoplasm</keyword>
<evidence type="ECO:0000313" key="10">
    <source>
        <dbReference type="EMBL" id="EKO16551.1"/>
    </source>
</evidence>
<dbReference type="SUPFAM" id="SSF48163">
    <property type="entry name" value="An anticodon-binding domain of class I aminoacyl-tRNA synthetases"/>
    <property type="match status" value="1"/>
</dbReference>
<dbReference type="InterPro" id="IPR000924">
    <property type="entry name" value="Glu/Gln-tRNA-synth"/>
</dbReference>
<sequence>MNQSKEVRTRFAPSPSGFLHVGGARTALFNYLYAKSQGGKFILRIEDTDQNRSTEDSFKIILESLKWLGVHWDEGPEVGGEYGPYIQSQRLNIYKEYTEKLLKEKKAYRCFCTQEELEAKKKQSEAMGVPYVYDGLHANMSDEEVEEKLRQGIPYSVRFKTPSKTLIINDIIQGKVKFETKLIGDFIIVKSDGFPSYNYAVVVDDALMKITHVIRGVGHLSNTPRQILLYEALGYDIPEFAHASEIVGMDGKKLSKRAGATSILAFRDLGYLPETFRNYMALLGWTSADGREFLPGDELEKIFDVHRCSKSPSTFDVFKKPKGNDEEVVTNFSDLIQIAEAMNPKSKLNWLSNRTIRDLNISKVLEGLLPFLKDRNDIPSEVKNINNPILTSIVESVRVYLDNLTQAPDYVAEFFVTDLRFQSEEAIGFLKDGEGPKVVKEFYETLKNSDPKTDEDYKNLMSKVGETTGQKGKTLYMPIRAATTGKSAGLELPILFPLLGKEKLLQRIEKTSKETGISLSN</sequence>
<protein>
    <recommendedName>
        <fullName evidence="7">Glutamate--tRNA ligase</fullName>
        <ecNumber evidence="7">6.1.1.17</ecNumber>
    </recommendedName>
    <alternativeName>
        <fullName evidence="7">Glutamyl-tRNA synthetase</fullName>
        <shortName evidence="7">GluRS</shortName>
    </alternativeName>
</protein>
<keyword evidence="5 7" id="KW-0648">Protein biosynthesis</keyword>
<dbReference type="PANTHER" id="PTHR43311">
    <property type="entry name" value="GLUTAMATE--TRNA LIGASE"/>
    <property type="match status" value="1"/>
</dbReference>
<evidence type="ECO:0000259" key="9">
    <source>
        <dbReference type="Pfam" id="PF19269"/>
    </source>
</evidence>
<evidence type="ECO:0000259" key="8">
    <source>
        <dbReference type="Pfam" id="PF00749"/>
    </source>
</evidence>
<dbReference type="PROSITE" id="PS00178">
    <property type="entry name" value="AA_TRNA_LIGASE_I"/>
    <property type="match status" value="1"/>
</dbReference>
<dbReference type="GO" id="GO:0008270">
    <property type="term" value="F:zinc ion binding"/>
    <property type="evidence" value="ECO:0007669"/>
    <property type="project" value="InterPro"/>
</dbReference>
<name>A0A0E2B5G3_9LEPT</name>
<dbReference type="PANTHER" id="PTHR43311:SF2">
    <property type="entry name" value="GLUTAMATE--TRNA LIGASE, MITOCHONDRIAL-RELATED"/>
    <property type="match status" value="1"/>
</dbReference>
<keyword evidence="4 7" id="KW-0067">ATP-binding</keyword>
<evidence type="ECO:0000256" key="5">
    <source>
        <dbReference type="ARBA" id="ARBA00022917"/>
    </source>
</evidence>
<comment type="subcellular location">
    <subcellularLocation>
        <location evidence="7">Cytoplasm</location>
    </subcellularLocation>
</comment>
<dbReference type="Proteomes" id="UP000006253">
    <property type="component" value="Unassembled WGS sequence"/>
</dbReference>
<comment type="subunit">
    <text evidence="7">Monomer.</text>
</comment>
<dbReference type="InterPro" id="IPR020058">
    <property type="entry name" value="Glu/Gln-tRNA-synth_Ib_cat-dom"/>
</dbReference>
<dbReference type="Pfam" id="PF00749">
    <property type="entry name" value="tRNA-synt_1c"/>
    <property type="match status" value="1"/>
</dbReference>
<dbReference type="CDD" id="cd00808">
    <property type="entry name" value="GluRS_core"/>
    <property type="match status" value="1"/>
</dbReference>
<evidence type="ECO:0000256" key="2">
    <source>
        <dbReference type="ARBA" id="ARBA00022598"/>
    </source>
</evidence>
<evidence type="ECO:0000313" key="11">
    <source>
        <dbReference type="Proteomes" id="UP000006253"/>
    </source>
</evidence>
<dbReference type="InterPro" id="IPR020751">
    <property type="entry name" value="aa-tRNA-synth_I_codon-bd_sub2"/>
</dbReference>
<dbReference type="InterPro" id="IPR014729">
    <property type="entry name" value="Rossmann-like_a/b/a_fold"/>
</dbReference>
<comment type="caution">
    <text evidence="10">The sequence shown here is derived from an EMBL/GenBank/DDBJ whole genome shotgun (WGS) entry which is preliminary data.</text>
</comment>
<dbReference type="GO" id="GO:0004818">
    <property type="term" value="F:glutamate-tRNA ligase activity"/>
    <property type="evidence" value="ECO:0007669"/>
    <property type="project" value="UniProtKB-UniRule"/>
</dbReference>
<dbReference type="InterPro" id="IPR004527">
    <property type="entry name" value="Glu-tRNA-ligase_bac/mito"/>
</dbReference>